<dbReference type="SUPFAM" id="SSF55729">
    <property type="entry name" value="Acyl-CoA N-acyltransferases (Nat)"/>
    <property type="match status" value="1"/>
</dbReference>
<protein>
    <submittedName>
        <fullName evidence="2">GCN5-related N-acetyltransferase</fullName>
    </submittedName>
</protein>
<keyword evidence="2" id="KW-0808">Transferase</keyword>
<sequence>MKKEWSGERIAVSYIAIEDLGDICRMLEKESVCRWLFFGPNSYEVTESYFTPLIESVILSLSDGRVPESPVFTVRSKESGEFAGQCAILPVDFSPGAYLIGYQIDEGFQGLGFGTEACEFLVYYAFRYAGAYRLNGDTVYENFRSWKIMERCGFVFEGRRKNYWHARGGFYDQVLYGLLKDSLDDGYLVYLAEKWSG</sequence>
<dbReference type="STRING" id="937775.Metlim_1202"/>
<evidence type="ECO:0000259" key="1">
    <source>
        <dbReference type="PROSITE" id="PS51186"/>
    </source>
</evidence>
<dbReference type="RefSeq" id="WP_004077063.1">
    <property type="nucleotide sequence ID" value="NZ_CM001436.1"/>
</dbReference>
<reference evidence="2 3" key="1">
    <citation type="submission" date="2011-10" db="EMBL/GenBank/DDBJ databases">
        <title>The Improved High-Quality Draft genome of Methanoplanus limicola DSM 2279.</title>
        <authorList>
            <consortium name="US DOE Joint Genome Institute (JGI-PGF)"/>
            <person name="Lucas S."/>
            <person name="Copeland A."/>
            <person name="Lapidus A."/>
            <person name="Glavina del Rio T."/>
            <person name="Dalin E."/>
            <person name="Tice H."/>
            <person name="Bruce D."/>
            <person name="Goodwin L."/>
            <person name="Pitluck S."/>
            <person name="Peters L."/>
            <person name="Mikhailova N."/>
            <person name="Lu M."/>
            <person name="Kyrpides N."/>
            <person name="Mavromatis K."/>
            <person name="Ivanova N."/>
            <person name="Markowitz V."/>
            <person name="Cheng J.-F."/>
            <person name="Hugenholtz P."/>
            <person name="Woyke T."/>
            <person name="Wu D."/>
            <person name="Wirth R."/>
            <person name="Brambilla E.-M."/>
            <person name="Klenk H.-P."/>
            <person name="Eisen J.A."/>
        </authorList>
    </citation>
    <scope>NUCLEOTIDE SEQUENCE [LARGE SCALE GENOMIC DNA]</scope>
    <source>
        <strain evidence="2 3">DSM 2279</strain>
    </source>
</reference>
<dbReference type="Gene3D" id="3.40.630.30">
    <property type="match status" value="1"/>
</dbReference>
<dbReference type="InterPro" id="IPR051531">
    <property type="entry name" value="N-acetyltransferase"/>
</dbReference>
<dbReference type="AlphaFoldDB" id="H1Z0Q5"/>
<dbReference type="PANTHER" id="PTHR43792">
    <property type="entry name" value="GNAT FAMILY, PUTATIVE (AFU_ORTHOLOGUE AFUA_3G00765)-RELATED-RELATED"/>
    <property type="match status" value="1"/>
</dbReference>
<accession>H1Z0Q5</accession>
<dbReference type="OrthoDB" id="120213at2157"/>
<dbReference type="InterPro" id="IPR016181">
    <property type="entry name" value="Acyl_CoA_acyltransferase"/>
</dbReference>
<dbReference type="HOGENOM" id="CLU_013985_3_6_2"/>
<dbReference type="InterPro" id="IPR000182">
    <property type="entry name" value="GNAT_dom"/>
</dbReference>
<evidence type="ECO:0000313" key="2">
    <source>
        <dbReference type="EMBL" id="EHQ35312.1"/>
    </source>
</evidence>
<organism evidence="2 3">
    <name type="scientific">Methanoplanus limicola DSM 2279</name>
    <dbReference type="NCBI Taxonomy" id="937775"/>
    <lineage>
        <taxon>Archaea</taxon>
        <taxon>Methanobacteriati</taxon>
        <taxon>Methanobacteriota</taxon>
        <taxon>Stenosarchaea group</taxon>
        <taxon>Methanomicrobia</taxon>
        <taxon>Methanomicrobiales</taxon>
        <taxon>Methanomicrobiaceae</taxon>
        <taxon>Methanoplanus</taxon>
    </lineage>
</organism>
<dbReference type="InParanoid" id="H1Z0Q5"/>
<dbReference type="PROSITE" id="PS51186">
    <property type="entry name" value="GNAT"/>
    <property type="match status" value="1"/>
</dbReference>
<gene>
    <name evidence="2" type="ORF">Metlim_1202</name>
</gene>
<proteinExistence type="predicted"/>
<dbReference type="GO" id="GO:0016747">
    <property type="term" value="F:acyltransferase activity, transferring groups other than amino-acyl groups"/>
    <property type="evidence" value="ECO:0007669"/>
    <property type="project" value="InterPro"/>
</dbReference>
<evidence type="ECO:0000313" key="3">
    <source>
        <dbReference type="Proteomes" id="UP000005741"/>
    </source>
</evidence>
<name>H1Z0Q5_9EURY</name>
<dbReference type="Proteomes" id="UP000005741">
    <property type="component" value="Chromosome"/>
</dbReference>
<dbReference type="Pfam" id="PF13302">
    <property type="entry name" value="Acetyltransf_3"/>
    <property type="match status" value="1"/>
</dbReference>
<keyword evidence="3" id="KW-1185">Reference proteome</keyword>
<feature type="domain" description="N-acetyltransferase" evidence="1">
    <location>
        <begin position="10"/>
        <end position="177"/>
    </location>
</feature>
<dbReference type="EMBL" id="CM001436">
    <property type="protein sequence ID" value="EHQ35312.1"/>
    <property type="molecule type" value="Genomic_DNA"/>
</dbReference>